<dbReference type="InterPro" id="IPR029068">
    <property type="entry name" value="Glyas_Bleomycin-R_OHBP_Dase"/>
</dbReference>
<dbReference type="HOGENOM" id="CLU_046006_3_0_7"/>
<protein>
    <recommendedName>
        <fullName evidence="3">VOC domain-containing protein</fullName>
    </recommendedName>
</protein>
<dbReference type="KEGG" id="dal:Dalk_4158"/>
<evidence type="ECO:0000313" key="1">
    <source>
        <dbReference type="EMBL" id="ACL05842.1"/>
    </source>
</evidence>
<keyword evidence="2" id="KW-1185">Reference proteome</keyword>
<dbReference type="Gene3D" id="3.10.180.10">
    <property type="entry name" value="2,3-Dihydroxybiphenyl 1,2-Dioxygenase, domain 1"/>
    <property type="match status" value="1"/>
</dbReference>
<dbReference type="RefSeq" id="WP_015948889.1">
    <property type="nucleotide sequence ID" value="NC_011768.1"/>
</dbReference>
<reference evidence="1 2" key="1">
    <citation type="journal article" date="2012" name="Environ. Microbiol.">
        <title>The genome sequence of Desulfatibacillum alkenivorans AK-01: a blueprint for anaerobic alkane oxidation.</title>
        <authorList>
            <person name="Callaghan A.V."/>
            <person name="Morris B.E."/>
            <person name="Pereira I.A."/>
            <person name="McInerney M.J."/>
            <person name="Austin R.N."/>
            <person name="Groves J.T."/>
            <person name="Kukor J.J."/>
            <person name="Suflita J.M."/>
            <person name="Young L.Y."/>
            <person name="Zylstra G.J."/>
            <person name="Wawrik B."/>
        </authorList>
    </citation>
    <scope>NUCLEOTIDE SEQUENCE [LARGE SCALE GENOMIC DNA]</scope>
    <source>
        <strain evidence="1 2">AK-01</strain>
    </source>
</reference>
<organism evidence="1 2">
    <name type="scientific">Desulfatibacillum aliphaticivorans</name>
    <dbReference type="NCBI Taxonomy" id="218208"/>
    <lineage>
        <taxon>Bacteria</taxon>
        <taxon>Pseudomonadati</taxon>
        <taxon>Thermodesulfobacteriota</taxon>
        <taxon>Desulfobacteria</taxon>
        <taxon>Desulfobacterales</taxon>
        <taxon>Desulfatibacillaceae</taxon>
        <taxon>Desulfatibacillum</taxon>
    </lineage>
</organism>
<dbReference type="EMBL" id="CP001322">
    <property type="protein sequence ID" value="ACL05842.1"/>
    <property type="molecule type" value="Genomic_DNA"/>
</dbReference>
<dbReference type="AlphaFoldDB" id="B8FMX2"/>
<dbReference type="eggNOG" id="COG0346">
    <property type="taxonomic scope" value="Bacteria"/>
</dbReference>
<dbReference type="SUPFAM" id="SSF54593">
    <property type="entry name" value="Glyoxalase/Bleomycin resistance protein/Dihydroxybiphenyl dioxygenase"/>
    <property type="match status" value="1"/>
</dbReference>
<accession>B8FMX2</accession>
<proteinExistence type="predicted"/>
<gene>
    <name evidence="1" type="ordered locus">Dalk_4158</name>
</gene>
<name>B8FMX2_DESAL</name>
<dbReference type="Pfam" id="PF13669">
    <property type="entry name" value="Glyoxalase_4"/>
    <property type="match status" value="1"/>
</dbReference>
<evidence type="ECO:0008006" key="3">
    <source>
        <dbReference type="Google" id="ProtNLM"/>
    </source>
</evidence>
<sequence length="172" mass="19317">MDMLRLGPVRQVGYVVKDIEKAMNEWVKLGVGPWFWTKKVPVEDFQYMGKPSGMEMDAALTNSGFIQIELIQQLNDEPSLYRDFLDAGCEGIQHVSHWVEDFDAKSQLLLDLGYVAGHSGNIGDNGRFAYYVKEDMPGTVIEISEVVGFKGEFFKAIAEICANWDGSDPIRS</sequence>
<dbReference type="Proteomes" id="UP000000739">
    <property type="component" value="Chromosome"/>
</dbReference>
<evidence type="ECO:0000313" key="2">
    <source>
        <dbReference type="Proteomes" id="UP000000739"/>
    </source>
</evidence>